<dbReference type="AlphaFoldDB" id="A0A3L7JAK9"/>
<evidence type="ECO:0000313" key="5">
    <source>
        <dbReference type="Proteomes" id="UP000282460"/>
    </source>
</evidence>
<comment type="similarity">
    <text evidence="1">Belongs to the EamA transporter family.</text>
</comment>
<name>A0A3L7JAK9_9MICO</name>
<reference evidence="4 5" key="1">
    <citation type="submission" date="2018-10" db="EMBL/GenBank/DDBJ databases">
        <authorList>
            <person name="Li J."/>
        </authorList>
    </citation>
    <scope>NUCLEOTIDE SEQUENCE [LARGE SCALE GENOMIC DNA]</scope>
    <source>
        <strain evidence="4 5">ZD1-4</strain>
    </source>
</reference>
<comment type="caution">
    <text evidence="4">The sequence shown here is derived from an EMBL/GenBank/DDBJ whole genome shotgun (WGS) entry which is preliminary data.</text>
</comment>
<evidence type="ECO:0000256" key="2">
    <source>
        <dbReference type="SAM" id="Phobius"/>
    </source>
</evidence>
<keyword evidence="2" id="KW-0812">Transmembrane</keyword>
<evidence type="ECO:0000259" key="3">
    <source>
        <dbReference type="Pfam" id="PF00892"/>
    </source>
</evidence>
<dbReference type="InterPro" id="IPR037185">
    <property type="entry name" value="EmrE-like"/>
</dbReference>
<keyword evidence="2" id="KW-1133">Transmembrane helix</keyword>
<feature type="domain" description="EamA" evidence="3">
    <location>
        <begin position="2"/>
        <end position="131"/>
    </location>
</feature>
<dbReference type="SUPFAM" id="SSF103481">
    <property type="entry name" value="Multidrug resistance efflux transporter EmrE"/>
    <property type="match status" value="2"/>
</dbReference>
<feature type="transmembrane region" description="Helical" evidence="2">
    <location>
        <begin position="203"/>
        <end position="224"/>
    </location>
</feature>
<keyword evidence="2" id="KW-0472">Membrane</keyword>
<dbReference type="Pfam" id="PF00892">
    <property type="entry name" value="EamA"/>
    <property type="match status" value="2"/>
</dbReference>
<sequence length="277" mass="27536">MGFFLALASAIAYGASDFLGGVGSRRYSSWQVALVGQCAGALVMLVAGLMLPGSPSATDFVWALLAGAGSATGSISLYRGFARGRMGLVAPTSAVGAAVLTVLAGAAFGEWPGSLVWFGIVAALPGIWLVSRTPSGDRSSNSRLAFVDGAIAGVGFGVLFVALAQVSAGAGLLPLVANQSFGAVLIFMAAAGLRQDWRPSPRVLGWGSASGVLGAVGTLAFMVATQSTGLGIAGVLASLYPAITVLLAALFLGERIAVSQRAGIGICTLAVAAMALG</sequence>
<evidence type="ECO:0000313" key="4">
    <source>
        <dbReference type="EMBL" id="RLQ86511.1"/>
    </source>
</evidence>
<accession>A0A3L7JAK9</accession>
<protein>
    <submittedName>
        <fullName evidence="4">DMT family transporter</fullName>
    </submittedName>
</protein>
<keyword evidence="5" id="KW-1185">Reference proteome</keyword>
<organism evidence="4 5">
    <name type="scientific">Mycetocola zhadangensis</name>
    <dbReference type="NCBI Taxonomy" id="1164595"/>
    <lineage>
        <taxon>Bacteria</taxon>
        <taxon>Bacillati</taxon>
        <taxon>Actinomycetota</taxon>
        <taxon>Actinomycetes</taxon>
        <taxon>Micrococcales</taxon>
        <taxon>Microbacteriaceae</taxon>
        <taxon>Mycetocola</taxon>
    </lineage>
</organism>
<dbReference type="Proteomes" id="UP000282460">
    <property type="component" value="Unassembled WGS sequence"/>
</dbReference>
<feature type="transmembrane region" description="Helical" evidence="2">
    <location>
        <begin position="172"/>
        <end position="191"/>
    </location>
</feature>
<feature type="transmembrane region" description="Helical" evidence="2">
    <location>
        <begin position="230"/>
        <end position="252"/>
    </location>
</feature>
<dbReference type="OrthoDB" id="68076at2"/>
<feature type="domain" description="EamA" evidence="3">
    <location>
        <begin position="150"/>
        <end position="274"/>
    </location>
</feature>
<dbReference type="EMBL" id="RCWJ01000001">
    <property type="protein sequence ID" value="RLQ86511.1"/>
    <property type="molecule type" value="Genomic_DNA"/>
</dbReference>
<dbReference type="GO" id="GO:0016020">
    <property type="term" value="C:membrane"/>
    <property type="evidence" value="ECO:0007669"/>
    <property type="project" value="InterPro"/>
</dbReference>
<feature type="transmembrane region" description="Helical" evidence="2">
    <location>
        <begin position="114"/>
        <end position="131"/>
    </location>
</feature>
<gene>
    <name evidence="4" type="ORF">D9V28_02870</name>
</gene>
<evidence type="ECO:0000256" key="1">
    <source>
        <dbReference type="ARBA" id="ARBA00007362"/>
    </source>
</evidence>
<dbReference type="InterPro" id="IPR000620">
    <property type="entry name" value="EamA_dom"/>
</dbReference>
<feature type="transmembrane region" description="Helical" evidence="2">
    <location>
        <begin position="88"/>
        <end position="108"/>
    </location>
</feature>
<feature type="transmembrane region" description="Helical" evidence="2">
    <location>
        <begin position="30"/>
        <end position="51"/>
    </location>
</feature>
<feature type="transmembrane region" description="Helical" evidence="2">
    <location>
        <begin position="143"/>
        <end position="166"/>
    </location>
</feature>
<proteinExistence type="inferred from homology"/>